<feature type="repeat" description="TPR" evidence="3">
    <location>
        <begin position="166"/>
        <end position="199"/>
    </location>
</feature>
<organism evidence="4 5">
    <name type="scientific">Corallibacter vietnamensis</name>
    <dbReference type="NCBI Taxonomy" id="904130"/>
    <lineage>
        <taxon>Bacteria</taxon>
        <taxon>Pseudomonadati</taxon>
        <taxon>Bacteroidota</taxon>
        <taxon>Flavobacteriia</taxon>
        <taxon>Flavobacteriales</taxon>
        <taxon>Flavobacteriaceae</taxon>
        <taxon>Corallibacter</taxon>
    </lineage>
</organism>
<dbReference type="Pfam" id="PF13181">
    <property type="entry name" value="TPR_8"/>
    <property type="match status" value="2"/>
</dbReference>
<dbReference type="EMBL" id="BAABBI010000002">
    <property type="protein sequence ID" value="GAA3786267.1"/>
    <property type="molecule type" value="Genomic_DNA"/>
</dbReference>
<dbReference type="SMART" id="SM00028">
    <property type="entry name" value="TPR"/>
    <property type="match status" value="2"/>
</dbReference>
<dbReference type="PANTHER" id="PTHR45586">
    <property type="entry name" value="TPR REPEAT-CONTAINING PROTEIN PA4667"/>
    <property type="match status" value="1"/>
</dbReference>
<name>A0ABP7HDT5_9FLAO</name>
<dbReference type="InterPro" id="IPR051012">
    <property type="entry name" value="CellSynth/LPSAsmb/PSIAsmb"/>
</dbReference>
<keyword evidence="1" id="KW-0677">Repeat</keyword>
<keyword evidence="2 3" id="KW-0802">TPR repeat</keyword>
<evidence type="ECO:0000256" key="2">
    <source>
        <dbReference type="ARBA" id="ARBA00022803"/>
    </source>
</evidence>
<dbReference type="InterPro" id="IPR011990">
    <property type="entry name" value="TPR-like_helical_dom_sf"/>
</dbReference>
<sequence length="383" mass="43824">MNNYEFWKKDLDNNPTQYPFIAKIAASQSQLFSVTGNIDYLIKAEQNLIRVNEITKYNNASYLRALARNYISQHKFKDALSLLKKAEINGENLKGTQKMLFDVNLELGNVAEAKKNLDAIKNLRDFDYLIRLSKWSDHQGNLDAAIKYMEQAKVIAESSKVKGLIQWTYTNIADFYGHAGEIEKSYNHYLKALELNPDDAYAKKGIAWIVYSYENNPEEALRILNEISKTHSSPDYHLFKAEIAQHIGDKKAKEAYTNAYKALTKNENYGDMYNAYNVELLAEDLSTIDKAFLLAKKEVDNRPTAQSYDLLAWTYYKKGDVKKALEIMQDYVVGHTFEPAVMCHLAEIYKANGQVSKAEEIKKDLLKSTFELGPVKTKEVLSI</sequence>
<proteinExistence type="predicted"/>
<gene>
    <name evidence="4" type="ORF">GCM10022271_18600</name>
</gene>
<comment type="caution">
    <text evidence="4">The sequence shown here is derived from an EMBL/GenBank/DDBJ whole genome shotgun (WGS) entry which is preliminary data.</text>
</comment>
<protein>
    <recommendedName>
        <fullName evidence="6">Tetratricopeptide repeat protein</fullName>
    </recommendedName>
</protein>
<evidence type="ECO:0000313" key="4">
    <source>
        <dbReference type="EMBL" id="GAA3786267.1"/>
    </source>
</evidence>
<evidence type="ECO:0008006" key="6">
    <source>
        <dbReference type="Google" id="ProtNLM"/>
    </source>
</evidence>
<evidence type="ECO:0000313" key="5">
    <source>
        <dbReference type="Proteomes" id="UP001501456"/>
    </source>
</evidence>
<dbReference type="InterPro" id="IPR019734">
    <property type="entry name" value="TPR_rpt"/>
</dbReference>
<dbReference type="Proteomes" id="UP001501456">
    <property type="component" value="Unassembled WGS sequence"/>
</dbReference>
<keyword evidence="5" id="KW-1185">Reference proteome</keyword>
<dbReference type="SUPFAM" id="SSF48452">
    <property type="entry name" value="TPR-like"/>
    <property type="match status" value="3"/>
</dbReference>
<reference evidence="5" key="1">
    <citation type="journal article" date="2019" name="Int. J. Syst. Evol. Microbiol.">
        <title>The Global Catalogue of Microorganisms (GCM) 10K type strain sequencing project: providing services to taxonomists for standard genome sequencing and annotation.</title>
        <authorList>
            <consortium name="The Broad Institute Genomics Platform"/>
            <consortium name="The Broad Institute Genome Sequencing Center for Infectious Disease"/>
            <person name="Wu L."/>
            <person name="Ma J."/>
        </authorList>
    </citation>
    <scope>NUCLEOTIDE SEQUENCE [LARGE SCALE GENOMIC DNA]</scope>
    <source>
        <strain evidence="5">JCM 17525</strain>
    </source>
</reference>
<evidence type="ECO:0000256" key="1">
    <source>
        <dbReference type="ARBA" id="ARBA00022737"/>
    </source>
</evidence>
<accession>A0ABP7HDT5</accession>
<evidence type="ECO:0000256" key="3">
    <source>
        <dbReference type="PROSITE-ProRule" id="PRU00339"/>
    </source>
</evidence>
<dbReference type="Gene3D" id="1.25.40.10">
    <property type="entry name" value="Tetratricopeptide repeat domain"/>
    <property type="match status" value="2"/>
</dbReference>
<dbReference type="PROSITE" id="PS50005">
    <property type="entry name" value="TPR"/>
    <property type="match status" value="1"/>
</dbReference>
<dbReference type="PANTHER" id="PTHR45586:SF1">
    <property type="entry name" value="LIPOPOLYSACCHARIDE ASSEMBLY PROTEIN B"/>
    <property type="match status" value="1"/>
</dbReference>